<sequence length="78" mass="8553">MSTQKGKGNLLENLALISQVGISMIVPIIGGLYAGRWIDTKIGTQPIFLFIFIVMGVGAAFVNLFKITTKDVKKNKRK</sequence>
<dbReference type="STRING" id="84022.CACET_c02120"/>
<proteinExistence type="predicted"/>
<evidence type="ECO:0000313" key="2">
    <source>
        <dbReference type="Proteomes" id="UP000035704"/>
    </source>
</evidence>
<evidence type="ECO:0000313" key="1">
    <source>
        <dbReference type="EMBL" id="AKL93728.1"/>
    </source>
</evidence>
<dbReference type="KEGG" id="cace:CACET_c02120"/>
<reference evidence="1 2" key="1">
    <citation type="submission" date="2014-10" db="EMBL/GenBank/DDBJ databases">
        <title>Genome sequence of Clostridium aceticum DSM 1496.</title>
        <authorList>
            <person name="Poehlein A."/>
            <person name="Schiel-Bengelsdorf B."/>
            <person name="Gottschalk G."/>
            <person name="Duerre P."/>
            <person name="Daniel R."/>
        </authorList>
    </citation>
    <scope>NUCLEOTIDE SEQUENCE [LARGE SCALE GENOMIC DNA]</scope>
    <source>
        <strain evidence="1 2">DSM 1496</strain>
    </source>
</reference>
<protein>
    <submittedName>
        <fullName evidence="1">Putative F0F1-ATpase subunit</fullName>
    </submittedName>
</protein>
<accession>A0A0D8I6S4</accession>
<dbReference type="RefSeq" id="WP_044826062.1">
    <property type="nucleotide sequence ID" value="NZ_CP009687.1"/>
</dbReference>
<gene>
    <name evidence="1" type="ORF">CACET_c02120</name>
</gene>
<dbReference type="Proteomes" id="UP000035704">
    <property type="component" value="Chromosome"/>
</dbReference>
<dbReference type="PATRIC" id="fig|84022.5.peg.1958"/>
<dbReference type="InterPro" id="IPR032820">
    <property type="entry name" value="ATPase_put"/>
</dbReference>
<dbReference type="Pfam" id="PF09527">
    <property type="entry name" value="ATPase_gene1"/>
    <property type="match status" value="1"/>
</dbReference>
<name>A0A0D8I6S4_9CLOT</name>
<dbReference type="AlphaFoldDB" id="A0A0D8I6S4"/>
<dbReference type="EMBL" id="CP009687">
    <property type="protein sequence ID" value="AKL93728.1"/>
    <property type="molecule type" value="Genomic_DNA"/>
</dbReference>
<organism evidence="1 2">
    <name type="scientific">Clostridium aceticum</name>
    <dbReference type="NCBI Taxonomy" id="84022"/>
    <lineage>
        <taxon>Bacteria</taxon>
        <taxon>Bacillati</taxon>
        <taxon>Bacillota</taxon>
        <taxon>Clostridia</taxon>
        <taxon>Eubacteriales</taxon>
        <taxon>Clostridiaceae</taxon>
        <taxon>Clostridium</taxon>
    </lineage>
</organism>
<keyword evidence="2" id="KW-1185">Reference proteome</keyword>
<dbReference type="OrthoDB" id="1708087at2"/>